<dbReference type="GO" id="GO:0003677">
    <property type="term" value="F:DNA binding"/>
    <property type="evidence" value="ECO:0007669"/>
    <property type="project" value="InterPro"/>
</dbReference>
<dbReference type="InterPro" id="IPR013324">
    <property type="entry name" value="RNA_pol_sigma_r3/r4-like"/>
</dbReference>
<dbReference type="EMBL" id="MHTH01000006">
    <property type="protein sequence ID" value="OHA59047.1"/>
    <property type="molecule type" value="Genomic_DNA"/>
</dbReference>
<dbReference type="SUPFAM" id="SSF88946">
    <property type="entry name" value="Sigma2 domain of RNA polymerase sigma factors"/>
    <property type="match status" value="1"/>
</dbReference>
<evidence type="ECO:0000259" key="6">
    <source>
        <dbReference type="Pfam" id="PF08281"/>
    </source>
</evidence>
<protein>
    <recommendedName>
        <fullName evidence="9">RNA polymerase sigma-70 region 2 domain-containing protein</fullName>
    </recommendedName>
</protein>
<proteinExistence type="inferred from homology"/>
<sequence>MAKKKDEDLIPLVLANSEVFGVIIDRYNEALARYIRRLTRVDEDEIKDILQEIFIKIYRNLNDFDHSLKFSSWIYRIAHNQVIDYWRRSRSRPMTAVDPDDGFWSSLADELDLEKEIGRQEFGSQVRLLIDELSGDYRAVIILRFLEEKDYQEISDIMKKPLGTVATLINRAKKKLKTLAEQKGLSNQ</sequence>
<evidence type="ECO:0000256" key="3">
    <source>
        <dbReference type="ARBA" id="ARBA00023082"/>
    </source>
</evidence>
<evidence type="ECO:0000256" key="4">
    <source>
        <dbReference type="ARBA" id="ARBA00023163"/>
    </source>
</evidence>
<dbReference type="CDD" id="cd06171">
    <property type="entry name" value="Sigma70_r4"/>
    <property type="match status" value="1"/>
</dbReference>
<dbReference type="InterPro" id="IPR007627">
    <property type="entry name" value="RNA_pol_sigma70_r2"/>
</dbReference>
<evidence type="ECO:0008006" key="9">
    <source>
        <dbReference type="Google" id="ProtNLM"/>
    </source>
</evidence>
<dbReference type="NCBIfam" id="TIGR02937">
    <property type="entry name" value="sigma70-ECF"/>
    <property type="match status" value="1"/>
</dbReference>
<dbReference type="Proteomes" id="UP000176222">
    <property type="component" value="Unassembled WGS sequence"/>
</dbReference>
<evidence type="ECO:0000259" key="5">
    <source>
        <dbReference type="Pfam" id="PF04542"/>
    </source>
</evidence>
<dbReference type="Pfam" id="PF04542">
    <property type="entry name" value="Sigma70_r2"/>
    <property type="match status" value="1"/>
</dbReference>
<dbReference type="PANTHER" id="PTHR43133:SF51">
    <property type="entry name" value="RNA POLYMERASE SIGMA FACTOR"/>
    <property type="match status" value="1"/>
</dbReference>
<comment type="caution">
    <text evidence="7">The sequence shown here is derived from an EMBL/GenBank/DDBJ whole genome shotgun (WGS) entry which is preliminary data.</text>
</comment>
<keyword evidence="4" id="KW-0804">Transcription</keyword>
<evidence type="ECO:0000313" key="7">
    <source>
        <dbReference type="EMBL" id="OHA59047.1"/>
    </source>
</evidence>
<reference evidence="7 8" key="1">
    <citation type="journal article" date="2016" name="Nat. Commun.">
        <title>Thousands of microbial genomes shed light on interconnected biogeochemical processes in an aquifer system.</title>
        <authorList>
            <person name="Anantharaman K."/>
            <person name="Brown C.T."/>
            <person name="Hug L.A."/>
            <person name="Sharon I."/>
            <person name="Castelle C.J."/>
            <person name="Probst A.J."/>
            <person name="Thomas B.C."/>
            <person name="Singh A."/>
            <person name="Wilkins M.J."/>
            <person name="Karaoz U."/>
            <person name="Brodie E.L."/>
            <person name="Williams K.H."/>
            <person name="Hubbard S.S."/>
            <person name="Banfield J.F."/>
        </authorList>
    </citation>
    <scope>NUCLEOTIDE SEQUENCE [LARGE SCALE GENOMIC DNA]</scope>
</reference>
<dbReference type="STRING" id="1802436.A2370_00810"/>
<keyword evidence="2" id="KW-0805">Transcription regulation</keyword>
<dbReference type="InterPro" id="IPR014284">
    <property type="entry name" value="RNA_pol_sigma-70_dom"/>
</dbReference>
<dbReference type="Pfam" id="PF08281">
    <property type="entry name" value="Sigma70_r4_2"/>
    <property type="match status" value="1"/>
</dbReference>
<dbReference type="SUPFAM" id="SSF88659">
    <property type="entry name" value="Sigma3 and sigma4 domains of RNA polymerase sigma factors"/>
    <property type="match status" value="1"/>
</dbReference>
<organism evidence="7 8">
    <name type="scientific">Candidatus Vogelbacteria bacterium RIFOXYB1_FULL_42_16</name>
    <dbReference type="NCBI Taxonomy" id="1802436"/>
    <lineage>
        <taxon>Bacteria</taxon>
        <taxon>Candidatus Vogeliibacteriota</taxon>
    </lineage>
</organism>
<feature type="domain" description="RNA polymerase sigma factor 70 region 4 type 2" evidence="6">
    <location>
        <begin position="125"/>
        <end position="176"/>
    </location>
</feature>
<evidence type="ECO:0000256" key="2">
    <source>
        <dbReference type="ARBA" id="ARBA00023015"/>
    </source>
</evidence>
<dbReference type="PANTHER" id="PTHR43133">
    <property type="entry name" value="RNA POLYMERASE ECF-TYPE SIGMA FACTO"/>
    <property type="match status" value="1"/>
</dbReference>
<evidence type="ECO:0000256" key="1">
    <source>
        <dbReference type="ARBA" id="ARBA00010641"/>
    </source>
</evidence>
<dbReference type="InterPro" id="IPR036388">
    <property type="entry name" value="WH-like_DNA-bd_sf"/>
</dbReference>
<dbReference type="InterPro" id="IPR039425">
    <property type="entry name" value="RNA_pol_sigma-70-like"/>
</dbReference>
<dbReference type="AlphaFoldDB" id="A0A1G2QEZ4"/>
<gene>
    <name evidence="7" type="ORF">A2370_00810</name>
</gene>
<dbReference type="GO" id="GO:0006352">
    <property type="term" value="P:DNA-templated transcription initiation"/>
    <property type="evidence" value="ECO:0007669"/>
    <property type="project" value="InterPro"/>
</dbReference>
<accession>A0A1G2QEZ4</accession>
<dbReference type="Gene3D" id="1.10.10.10">
    <property type="entry name" value="Winged helix-like DNA-binding domain superfamily/Winged helix DNA-binding domain"/>
    <property type="match status" value="1"/>
</dbReference>
<dbReference type="InterPro" id="IPR013249">
    <property type="entry name" value="RNA_pol_sigma70_r4_t2"/>
</dbReference>
<name>A0A1G2QEZ4_9BACT</name>
<comment type="similarity">
    <text evidence="1">Belongs to the sigma-70 factor family. ECF subfamily.</text>
</comment>
<dbReference type="Gene3D" id="1.10.1740.10">
    <property type="match status" value="1"/>
</dbReference>
<evidence type="ECO:0000313" key="8">
    <source>
        <dbReference type="Proteomes" id="UP000176222"/>
    </source>
</evidence>
<feature type="domain" description="RNA polymerase sigma-70 region 2" evidence="5">
    <location>
        <begin position="24"/>
        <end position="90"/>
    </location>
</feature>
<keyword evidence="3" id="KW-0731">Sigma factor</keyword>
<dbReference type="InterPro" id="IPR013325">
    <property type="entry name" value="RNA_pol_sigma_r2"/>
</dbReference>
<dbReference type="GO" id="GO:0016987">
    <property type="term" value="F:sigma factor activity"/>
    <property type="evidence" value="ECO:0007669"/>
    <property type="project" value="UniProtKB-KW"/>
</dbReference>